<feature type="domain" description="CCHC-type" evidence="2">
    <location>
        <begin position="251"/>
        <end position="267"/>
    </location>
</feature>
<dbReference type="SMART" id="SM00343">
    <property type="entry name" value="ZnF_C2HC"/>
    <property type="match status" value="2"/>
</dbReference>
<dbReference type="GO" id="GO:0008270">
    <property type="term" value="F:zinc ion binding"/>
    <property type="evidence" value="ECO:0007669"/>
    <property type="project" value="InterPro"/>
</dbReference>
<organism evidence="3 4">
    <name type="scientific">Mucor velutinosus</name>
    <dbReference type="NCBI Taxonomy" id="708070"/>
    <lineage>
        <taxon>Eukaryota</taxon>
        <taxon>Fungi</taxon>
        <taxon>Fungi incertae sedis</taxon>
        <taxon>Mucoromycota</taxon>
        <taxon>Mucoromycotina</taxon>
        <taxon>Mucoromycetes</taxon>
        <taxon>Mucorales</taxon>
        <taxon>Mucorineae</taxon>
        <taxon>Mucoraceae</taxon>
        <taxon>Mucor</taxon>
    </lineage>
</organism>
<sequence length="560" mass="62116">MAFSAKDHKIAEKGGISSNGGSTLDSSHNPGNNVFTYASLFQVIKSQKRTTFNIAPAIDNNASTTGRPLDYNSTFVEAKDDYSLVIDCSQFAGMVFREKPLLICLRDHYSKGLGIRTRMVGKNHKVIEINFPSQEDCEKALNKELVLQGKIIKVNNALDKNPNILRVGVSELPYKTEEVLKPLMVETFQKYGDILNLDLSYTKDGNWFTGGGFVTLNRDKLKNYAAGLTPQIQFGNFKEKLHLVWSNMNPICQDCHTDDHIKIDCPRTKRKACFRCGSLEHLIAGCPLASWNRVKKTNDHNKQGQHRQQENVAQPKPIGRKVDLLDLMNVDPPKYLNHKKGKRKATSLSSKSPSDDEALSKGEVSSADEPESGSDAENVQGHSTNLNDSKDMQMEEVFDNRDQEEMNKSQVGASQKDGSHDGESQDGESQDGESQVAESKGWKSQAGSLSQENAPNGHLEEEDNNSFGDEEYVKSTSEEDSDGESPKVVQNNVSRYNLRHSGHKKSVDEPTEEHPKRSIDELASTPPVEGSEGPGKKQIKQQETNARDEMVLDGSSTTIQ</sequence>
<proteinExistence type="predicted"/>
<dbReference type="RefSeq" id="XP_064682154.1">
    <property type="nucleotide sequence ID" value="XM_064829652.1"/>
</dbReference>
<protein>
    <recommendedName>
        <fullName evidence="2">CCHC-type domain-containing protein</fullName>
    </recommendedName>
</protein>
<dbReference type="Proteomes" id="UP001304243">
    <property type="component" value="Unassembled WGS sequence"/>
</dbReference>
<keyword evidence="4" id="KW-1185">Reference proteome</keyword>
<dbReference type="EMBL" id="JASEJX010000014">
    <property type="protein sequence ID" value="KAK4515488.1"/>
    <property type="molecule type" value="Genomic_DNA"/>
</dbReference>
<accession>A0AAN7DET6</accession>
<feature type="compositionally biased region" description="Acidic residues" evidence="1">
    <location>
        <begin position="460"/>
        <end position="470"/>
    </location>
</feature>
<dbReference type="AlphaFoldDB" id="A0AAN7DET6"/>
<feature type="compositionally biased region" description="Basic residues" evidence="1">
    <location>
        <begin position="336"/>
        <end position="345"/>
    </location>
</feature>
<feature type="compositionally biased region" description="Polar residues" evidence="1">
    <location>
        <begin position="445"/>
        <end position="454"/>
    </location>
</feature>
<dbReference type="InterPro" id="IPR036875">
    <property type="entry name" value="Znf_CCHC_sf"/>
</dbReference>
<evidence type="ECO:0000256" key="1">
    <source>
        <dbReference type="SAM" id="MobiDB-lite"/>
    </source>
</evidence>
<feature type="compositionally biased region" description="Polar residues" evidence="1">
    <location>
        <begin position="375"/>
        <end position="387"/>
    </location>
</feature>
<dbReference type="SUPFAM" id="SSF54928">
    <property type="entry name" value="RNA-binding domain, RBD"/>
    <property type="match status" value="1"/>
</dbReference>
<feature type="region of interest" description="Disordered" evidence="1">
    <location>
        <begin position="1"/>
        <end position="25"/>
    </location>
</feature>
<evidence type="ECO:0000259" key="2">
    <source>
        <dbReference type="SMART" id="SM00343"/>
    </source>
</evidence>
<evidence type="ECO:0000313" key="4">
    <source>
        <dbReference type="Proteomes" id="UP001304243"/>
    </source>
</evidence>
<gene>
    <name evidence="3" type="ORF">ATC70_010438</name>
</gene>
<dbReference type="GeneID" id="89954124"/>
<reference evidence="3 4" key="1">
    <citation type="submission" date="2022-11" db="EMBL/GenBank/DDBJ databases">
        <title>Mucor velutinosus strain NIH1002 WGS.</title>
        <authorList>
            <person name="Subramanian P."/>
            <person name="Mullikin J.C."/>
            <person name="Segre J.A."/>
            <person name="Zelazny A.M."/>
        </authorList>
    </citation>
    <scope>NUCLEOTIDE SEQUENCE [LARGE SCALE GENOMIC DNA]</scope>
    <source>
        <strain evidence="3 4">NIH1002</strain>
    </source>
</reference>
<dbReference type="SUPFAM" id="SSF57756">
    <property type="entry name" value="Retrovirus zinc finger-like domains"/>
    <property type="match status" value="1"/>
</dbReference>
<feature type="region of interest" description="Disordered" evidence="1">
    <location>
        <begin position="297"/>
        <end position="319"/>
    </location>
</feature>
<dbReference type="GO" id="GO:0003676">
    <property type="term" value="F:nucleic acid binding"/>
    <property type="evidence" value="ECO:0007669"/>
    <property type="project" value="InterPro"/>
</dbReference>
<dbReference type="InterPro" id="IPR001878">
    <property type="entry name" value="Znf_CCHC"/>
</dbReference>
<feature type="compositionally biased region" description="Basic and acidic residues" evidence="1">
    <location>
        <begin position="1"/>
        <end position="12"/>
    </location>
</feature>
<dbReference type="InterPro" id="IPR035979">
    <property type="entry name" value="RBD_domain_sf"/>
</dbReference>
<evidence type="ECO:0000313" key="3">
    <source>
        <dbReference type="EMBL" id="KAK4515488.1"/>
    </source>
</evidence>
<feature type="region of interest" description="Disordered" evidence="1">
    <location>
        <begin position="332"/>
        <end position="560"/>
    </location>
</feature>
<name>A0AAN7DET6_9FUNG</name>
<feature type="compositionally biased region" description="Basic and acidic residues" evidence="1">
    <location>
        <begin position="505"/>
        <end position="520"/>
    </location>
</feature>
<feature type="domain" description="CCHC-type" evidence="2">
    <location>
        <begin position="272"/>
        <end position="288"/>
    </location>
</feature>
<dbReference type="Gene3D" id="4.10.60.10">
    <property type="entry name" value="Zinc finger, CCHC-type"/>
    <property type="match status" value="1"/>
</dbReference>
<feature type="compositionally biased region" description="Basic and acidic residues" evidence="1">
    <location>
        <begin position="388"/>
        <end position="407"/>
    </location>
</feature>
<comment type="caution">
    <text evidence="3">The sequence shown here is derived from an EMBL/GenBank/DDBJ whole genome shotgun (WGS) entry which is preliminary data.</text>
</comment>